<dbReference type="KEGG" id="dfc:DFI_19535"/>
<organism evidence="2 3">
    <name type="scientific">Deinococcus ficus</name>
    <dbReference type="NCBI Taxonomy" id="317577"/>
    <lineage>
        <taxon>Bacteria</taxon>
        <taxon>Thermotogati</taxon>
        <taxon>Deinococcota</taxon>
        <taxon>Deinococci</taxon>
        <taxon>Deinococcales</taxon>
        <taxon>Deinococcaceae</taxon>
        <taxon>Deinococcus</taxon>
    </lineage>
</organism>
<dbReference type="AlphaFoldDB" id="A0A221T3B5"/>
<evidence type="ECO:0000313" key="3">
    <source>
        <dbReference type="Proteomes" id="UP000259030"/>
    </source>
</evidence>
<dbReference type="InterPro" id="IPR025109">
    <property type="entry name" value="DUF4031"/>
</dbReference>
<keyword evidence="3" id="KW-1185">Reference proteome</keyword>
<name>A0A221T3B5_9DEIO</name>
<reference evidence="2 3" key="1">
    <citation type="submission" date="2017-05" db="EMBL/GenBank/DDBJ databases">
        <title>The complete genome sequence of Deinococcus ficus isolated from the rhizosphere of the Ficus religiosa L. in Taiwan.</title>
        <authorList>
            <person name="Wu K.-M."/>
            <person name="Liao T.-L."/>
            <person name="Liu Y.-M."/>
            <person name="Young C.-C."/>
            <person name="Tsai S.-F."/>
        </authorList>
    </citation>
    <scope>NUCLEOTIDE SEQUENCE [LARGE SCALE GENOMIC DNA]</scope>
    <source>
        <strain evidence="2 3">CC-FR2-10</strain>
        <plasmid evidence="3">pdfi3</plasmid>
    </source>
</reference>
<keyword evidence="2" id="KW-0614">Plasmid</keyword>
<sequence>MTVYVDEIKDYQGAVGGHVGRVNQRWCHLTADTLDELHAMAAKIGLKRSWFQSSHLLHHCHYDLTPGKRAAAVRAGAVEVKAMDRARHLAAAGTALTPSGLPGRS</sequence>
<dbReference type="EMBL" id="CP021084">
    <property type="protein sequence ID" value="ASN83392.1"/>
    <property type="molecule type" value="Genomic_DNA"/>
</dbReference>
<dbReference type="RefSeq" id="WP_051307721.1">
    <property type="nucleotide sequence ID" value="NZ_CP021084.1"/>
</dbReference>
<gene>
    <name evidence="2" type="ORF">DFI_19535</name>
</gene>
<accession>A0A221T3B5</accession>
<dbReference type="Pfam" id="PF13223">
    <property type="entry name" value="DUF4031"/>
    <property type="match status" value="1"/>
</dbReference>
<protein>
    <recommendedName>
        <fullName evidence="1">DUF4031 domain-containing protein</fullName>
    </recommendedName>
</protein>
<evidence type="ECO:0000313" key="2">
    <source>
        <dbReference type="EMBL" id="ASN83392.1"/>
    </source>
</evidence>
<evidence type="ECO:0000259" key="1">
    <source>
        <dbReference type="Pfam" id="PF13223"/>
    </source>
</evidence>
<proteinExistence type="predicted"/>
<geneLocation type="plasmid" evidence="3">
    <name>pdfi3</name>
</geneLocation>
<feature type="domain" description="DUF4031" evidence="1">
    <location>
        <begin position="22"/>
        <end position="90"/>
    </location>
</feature>
<dbReference type="Proteomes" id="UP000259030">
    <property type="component" value="Plasmid pDFI3"/>
</dbReference>